<dbReference type="InterPro" id="IPR052018">
    <property type="entry name" value="PHP_domain"/>
</dbReference>
<name>A0A6J4MSF4_9ACTN</name>
<dbReference type="InterPro" id="IPR003141">
    <property type="entry name" value="Pol/His_phosphatase_N"/>
</dbReference>
<dbReference type="SMART" id="SM00481">
    <property type="entry name" value="POLIIIAc"/>
    <property type="match status" value="1"/>
</dbReference>
<organism evidence="2">
    <name type="scientific">uncultured Nocardioidaceae bacterium</name>
    <dbReference type="NCBI Taxonomy" id="253824"/>
    <lineage>
        <taxon>Bacteria</taxon>
        <taxon>Bacillati</taxon>
        <taxon>Actinomycetota</taxon>
        <taxon>Actinomycetes</taxon>
        <taxon>Propionibacteriales</taxon>
        <taxon>Nocardioidaceae</taxon>
        <taxon>environmental samples</taxon>
    </lineage>
</organism>
<protein>
    <submittedName>
        <fullName evidence="2">FIG00031715: Predicted metal-dependent phosphoesterases (PHP family)</fullName>
    </submittedName>
</protein>
<dbReference type="Gene3D" id="3.20.20.140">
    <property type="entry name" value="Metal-dependent hydrolases"/>
    <property type="match status" value="1"/>
</dbReference>
<dbReference type="CDD" id="cd07438">
    <property type="entry name" value="PHP_HisPPase_AMP"/>
    <property type="match status" value="1"/>
</dbReference>
<dbReference type="SUPFAM" id="SSF89550">
    <property type="entry name" value="PHP domain-like"/>
    <property type="match status" value="1"/>
</dbReference>
<dbReference type="GO" id="GO:0004534">
    <property type="term" value="F:5'-3' RNA exonuclease activity"/>
    <property type="evidence" value="ECO:0007669"/>
    <property type="project" value="TreeGrafter"/>
</dbReference>
<dbReference type="PANTHER" id="PTHR42924:SF3">
    <property type="entry name" value="POLYMERASE_HISTIDINOL PHOSPHATASE N-TERMINAL DOMAIN-CONTAINING PROTEIN"/>
    <property type="match status" value="1"/>
</dbReference>
<sequence>MRIDLHTHSDRSDGTLAPAAVVRAAAAAGLDVLALTDHDTAVGWEEAALAAEAEGVTLVPGMEISCSHAGRGLHLLAYLLDPAHPPLVEALTRVLAARDERLPRICAALRAHGIPVRDEDVRARAGAATAIGRPHVADQLVAMGVVASRDQAFDELLSPGRPGHVPRYALPVEEVLPLVAEAGGVTVVAHPWGRHGTDALGSDGLAALRDLGLDGIEVDHEDHRPEQREQLRELARELDLVATGSSDFHGAGKTGHDLGCNLTAPDQLDDLLERADAAARAVGRGTPVGARR</sequence>
<feature type="domain" description="Polymerase/histidinol phosphatase N-terminal" evidence="1">
    <location>
        <begin position="3"/>
        <end position="68"/>
    </location>
</feature>
<dbReference type="Gene3D" id="1.10.150.650">
    <property type="match status" value="1"/>
</dbReference>
<dbReference type="GO" id="GO:0035312">
    <property type="term" value="F:5'-3' DNA exonuclease activity"/>
    <property type="evidence" value="ECO:0007669"/>
    <property type="project" value="TreeGrafter"/>
</dbReference>
<gene>
    <name evidence="2" type="ORF">AVDCRST_MAG36-3075</name>
</gene>
<accession>A0A6J4MSF4</accession>
<evidence type="ECO:0000259" key="1">
    <source>
        <dbReference type="SMART" id="SM00481"/>
    </source>
</evidence>
<dbReference type="Pfam" id="PF02811">
    <property type="entry name" value="PHP"/>
    <property type="match status" value="1"/>
</dbReference>
<dbReference type="InterPro" id="IPR016195">
    <property type="entry name" value="Pol/histidinol_Pase-like"/>
</dbReference>
<proteinExistence type="predicted"/>
<dbReference type="AlphaFoldDB" id="A0A6J4MSF4"/>
<dbReference type="PANTHER" id="PTHR42924">
    <property type="entry name" value="EXONUCLEASE"/>
    <property type="match status" value="1"/>
</dbReference>
<dbReference type="EMBL" id="CADCUH010000193">
    <property type="protein sequence ID" value="CAA9365847.1"/>
    <property type="molecule type" value="Genomic_DNA"/>
</dbReference>
<dbReference type="InterPro" id="IPR004013">
    <property type="entry name" value="PHP_dom"/>
</dbReference>
<reference evidence="2" key="1">
    <citation type="submission" date="2020-02" db="EMBL/GenBank/DDBJ databases">
        <authorList>
            <person name="Meier V. D."/>
        </authorList>
    </citation>
    <scope>NUCLEOTIDE SEQUENCE</scope>
    <source>
        <strain evidence="2">AVDCRST_MAG36</strain>
    </source>
</reference>
<evidence type="ECO:0000313" key="2">
    <source>
        <dbReference type="EMBL" id="CAA9365847.1"/>
    </source>
</evidence>